<evidence type="ECO:0000256" key="10">
    <source>
        <dbReference type="SAM" id="Coils"/>
    </source>
</evidence>
<comment type="similarity">
    <text evidence="2">Belongs to the etk/wzc family.</text>
</comment>
<evidence type="ECO:0000256" key="5">
    <source>
        <dbReference type="ARBA" id="ARBA00022741"/>
    </source>
</evidence>
<keyword evidence="7" id="KW-0067">ATP-binding</keyword>
<dbReference type="GO" id="GO:0004715">
    <property type="term" value="F:non-membrane spanning protein tyrosine kinase activity"/>
    <property type="evidence" value="ECO:0007669"/>
    <property type="project" value="UniProtKB-EC"/>
</dbReference>
<evidence type="ECO:0000256" key="4">
    <source>
        <dbReference type="ARBA" id="ARBA00022679"/>
    </source>
</evidence>
<dbReference type="Gene3D" id="3.40.50.300">
    <property type="entry name" value="P-loop containing nucleotide triphosphate hydrolases"/>
    <property type="match status" value="1"/>
</dbReference>
<dbReference type="RefSeq" id="WP_145029201.1">
    <property type="nucleotide sequence ID" value="NZ_CP036271.1"/>
</dbReference>
<dbReference type="InterPro" id="IPR025669">
    <property type="entry name" value="AAA_dom"/>
</dbReference>
<dbReference type="OrthoDB" id="9794577at2"/>
<dbReference type="NCBIfam" id="TIGR01007">
    <property type="entry name" value="eps_fam"/>
    <property type="match status" value="1"/>
</dbReference>
<dbReference type="GO" id="GO:0005524">
    <property type="term" value="F:ATP binding"/>
    <property type="evidence" value="ECO:0007669"/>
    <property type="project" value="UniProtKB-KW"/>
</dbReference>
<dbReference type="CDD" id="cd05387">
    <property type="entry name" value="BY-kinase"/>
    <property type="match status" value="1"/>
</dbReference>
<evidence type="ECO:0000256" key="8">
    <source>
        <dbReference type="ARBA" id="ARBA00023137"/>
    </source>
</evidence>
<dbReference type="KEGG" id="ccos:Pan44_17690"/>
<dbReference type="EC" id="2.7.10.2" evidence="3"/>
<name>A0A517SCC8_9PLAN</name>
<feature type="coiled-coil region" evidence="10">
    <location>
        <begin position="397"/>
        <end position="424"/>
    </location>
</feature>
<dbReference type="InterPro" id="IPR005702">
    <property type="entry name" value="Wzc-like_C"/>
</dbReference>
<feature type="transmembrane region" description="Helical" evidence="11">
    <location>
        <begin position="485"/>
        <end position="506"/>
    </location>
</feature>
<proteinExistence type="inferred from homology"/>
<evidence type="ECO:0000313" key="14">
    <source>
        <dbReference type="Proteomes" id="UP000315700"/>
    </source>
</evidence>
<dbReference type="Pfam" id="PF13614">
    <property type="entry name" value="AAA_31"/>
    <property type="match status" value="1"/>
</dbReference>
<protein>
    <recommendedName>
        <fullName evidence="3">non-specific protein-tyrosine kinase</fullName>
        <ecNumber evidence="3">2.7.10.2</ecNumber>
    </recommendedName>
</protein>
<dbReference type="AlphaFoldDB" id="A0A517SCC8"/>
<sequence length="789" mass="86735">MNEVEPVNMPQNARSSESVEFAPLGVVSGNKGRSIDIARFALSLWKPMVLGLVAGCLMGLGAYSYLGPTFEANTQVKVSQKASLPSSDQARRYGDRGEHVYLIKSDAICQRALDEFGLNKLPAFEGADDAAKEISERLTVKRTSGQDSSFDNLIDITYLYPDPNVAKAVVEAIVKAYDAYLKANLETNSAELFTNLTRQLKDAEQTIRDLDKEYHDWRNNAPFFLSTPVIVTAQGTAMPGQSPYMVELDRINTAVRDNMLKRTAVEAKLKTLKDMLARNEPREAIQMRVLWSLSTGTVAAGGAEGGGGGGGGGGSILASPPGKAELDSQLLAARLLEHRLLYVLGPNHNDVVDVRRQIDAIVKMYAQNGFAPPVMETLNDEQKPAAVASADLASTYVDVLQDQLEELDSNSRLLEQEQKSSMERAKSGMLLEKDDRDWKERIADQKKFRDDLQMKLASFNQTRDQEGYRMEQIAQVRVGKSMKRFLKIVGACTLAGIAAVFGLAYFREWYDTSLRSLDEVSETAGTQLLGAVPTFKTTPEAERAARNSRLHPRLCYSHHPGSREAESFRTIRTALLFACQEHNVRLLQFSSAEPGDGKTTTISNLAIAIAQSGKKVLLIDADMRRPTVHDMFRLSQEAGLSDVLLSEIEWVNVIKTTPFATLSVMTAGLSPENPAELLSGSGFGALMRQVRDEYDIVLIDSPPVLAVTDPCVIAPQTDAMVLVVRMEKNKRASVTHTREQLDSYGVRLLGAIANDASHAAQRDGYHYNSYDVYYSAPAAPRKAEEPVTV</sequence>
<reference evidence="13 14" key="1">
    <citation type="submission" date="2019-02" db="EMBL/GenBank/DDBJ databases">
        <title>Deep-cultivation of Planctomycetes and their phenomic and genomic characterization uncovers novel biology.</title>
        <authorList>
            <person name="Wiegand S."/>
            <person name="Jogler M."/>
            <person name="Boedeker C."/>
            <person name="Pinto D."/>
            <person name="Vollmers J."/>
            <person name="Rivas-Marin E."/>
            <person name="Kohn T."/>
            <person name="Peeters S.H."/>
            <person name="Heuer A."/>
            <person name="Rast P."/>
            <person name="Oberbeckmann S."/>
            <person name="Bunk B."/>
            <person name="Jeske O."/>
            <person name="Meyerdierks A."/>
            <person name="Storesund J.E."/>
            <person name="Kallscheuer N."/>
            <person name="Luecker S."/>
            <person name="Lage O.M."/>
            <person name="Pohl T."/>
            <person name="Merkel B.J."/>
            <person name="Hornburger P."/>
            <person name="Mueller R.-W."/>
            <person name="Bruemmer F."/>
            <person name="Labrenz M."/>
            <person name="Spormann A.M."/>
            <person name="Op den Camp H."/>
            <person name="Overmann J."/>
            <person name="Amann R."/>
            <person name="Jetten M.S.M."/>
            <person name="Mascher T."/>
            <person name="Medema M.H."/>
            <person name="Devos D.P."/>
            <person name="Kaster A.-K."/>
            <person name="Ovreas L."/>
            <person name="Rohde M."/>
            <person name="Galperin M.Y."/>
            <person name="Jogler C."/>
        </authorList>
    </citation>
    <scope>NUCLEOTIDE SEQUENCE [LARGE SCALE GENOMIC DNA]</scope>
    <source>
        <strain evidence="13 14">Pan44</strain>
    </source>
</reference>
<accession>A0A517SCC8</accession>
<keyword evidence="6 13" id="KW-0418">Kinase</keyword>
<dbReference type="FunCoup" id="A0A517SCC8">
    <property type="interactions" value="201"/>
</dbReference>
<keyword evidence="11" id="KW-1133">Transmembrane helix</keyword>
<dbReference type="GO" id="GO:0042802">
    <property type="term" value="F:identical protein binding"/>
    <property type="evidence" value="ECO:0007669"/>
    <property type="project" value="UniProtKB-ARBA"/>
</dbReference>
<evidence type="ECO:0000259" key="12">
    <source>
        <dbReference type="Pfam" id="PF13614"/>
    </source>
</evidence>
<dbReference type="PANTHER" id="PTHR32309:SF13">
    <property type="entry name" value="FERRIC ENTEROBACTIN TRANSPORT PROTEIN FEPE"/>
    <property type="match status" value="1"/>
</dbReference>
<comment type="catalytic activity">
    <reaction evidence="9">
        <text>L-tyrosyl-[protein] + ATP = O-phospho-L-tyrosyl-[protein] + ADP + H(+)</text>
        <dbReference type="Rhea" id="RHEA:10596"/>
        <dbReference type="Rhea" id="RHEA-COMP:10136"/>
        <dbReference type="Rhea" id="RHEA-COMP:20101"/>
        <dbReference type="ChEBI" id="CHEBI:15378"/>
        <dbReference type="ChEBI" id="CHEBI:30616"/>
        <dbReference type="ChEBI" id="CHEBI:46858"/>
        <dbReference type="ChEBI" id="CHEBI:61978"/>
        <dbReference type="ChEBI" id="CHEBI:456216"/>
        <dbReference type="EC" id="2.7.10.2"/>
    </reaction>
</comment>
<dbReference type="PANTHER" id="PTHR32309">
    <property type="entry name" value="TYROSINE-PROTEIN KINASE"/>
    <property type="match status" value="1"/>
</dbReference>
<dbReference type="GO" id="GO:0005886">
    <property type="term" value="C:plasma membrane"/>
    <property type="evidence" value="ECO:0007669"/>
    <property type="project" value="UniProtKB-ARBA"/>
</dbReference>
<dbReference type="InParanoid" id="A0A517SCC8"/>
<feature type="transmembrane region" description="Helical" evidence="11">
    <location>
        <begin position="48"/>
        <end position="66"/>
    </location>
</feature>
<evidence type="ECO:0000256" key="7">
    <source>
        <dbReference type="ARBA" id="ARBA00022840"/>
    </source>
</evidence>
<evidence type="ECO:0000256" key="3">
    <source>
        <dbReference type="ARBA" id="ARBA00011903"/>
    </source>
</evidence>
<evidence type="ECO:0000256" key="2">
    <source>
        <dbReference type="ARBA" id="ARBA00008883"/>
    </source>
</evidence>
<keyword evidence="10" id="KW-0175">Coiled coil</keyword>
<dbReference type="InterPro" id="IPR050445">
    <property type="entry name" value="Bact_polysacc_biosynth/exp"/>
</dbReference>
<dbReference type="SUPFAM" id="SSF52540">
    <property type="entry name" value="P-loop containing nucleoside triphosphate hydrolases"/>
    <property type="match status" value="1"/>
</dbReference>
<keyword evidence="4 13" id="KW-0808">Transferase</keyword>
<feature type="domain" description="AAA" evidence="12">
    <location>
        <begin position="593"/>
        <end position="711"/>
    </location>
</feature>
<evidence type="ECO:0000313" key="13">
    <source>
        <dbReference type="EMBL" id="QDT53746.1"/>
    </source>
</evidence>
<dbReference type="FunFam" id="3.40.50.300:FF:000527">
    <property type="entry name" value="Tyrosine-protein kinase etk"/>
    <property type="match status" value="1"/>
</dbReference>
<keyword evidence="8" id="KW-0829">Tyrosine-protein kinase</keyword>
<dbReference type="InterPro" id="IPR027417">
    <property type="entry name" value="P-loop_NTPase"/>
</dbReference>
<keyword evidence="5" id="KW-0547">Nucleotide-binding</keyword>
<comment type="similarity">
    <text evidence="1">Belongs to the CpsD/CapB family.</text>
</comment>
<keyword evidence="11" id="KW-0812">Transmembrane</keyword>
<feature type="coiled-coil region" evidence="10">
    <location>
        <begin position="193"/>
        <end position="220"/>
    </location>
</feature>
<evidence type="ECO:0000256" key="6">
    <source>
        <dbReference type="ARBA" id="ARBA00022777"/>
    </source>
</evidence>
<keyword evidence="14" id="KW-1185">Reference proteome</keyword>
<dbReference type="EMBL" id="CP036271">
    <property type="protein sequence ID" value="QDT53746.1"/>
    <property type="molecule type" value="Genomic_DNA"/>
</dbReference>
<keyword evidence="11" id="KW-0472">Membrane</keyword>
<dbReference type="Proteomes" id="UP000315700">
    <property type="component" value="Chromosome"/>
</dbReference>
<evidence type="ECO:0000256" key="11">
    <source>
        <dbReference type="SAM" id="Phobius"/>
    </source>
</evidence>
<organism evidence="13 14">
    <name type="scientific">Caulifigura coniformis</name>
    <dbReference type="NCBI Taxonomy" id="2527983"/>
    <lineage>
        <taxon>Bacteria</taxon>
        <taxon>Pseudomonadati</taxon>
        <taxon>Planctomycetota</taxon>
        <taxon>Planctomycetia</taxon>
        <taxon>Planctomycetales</taxon>
        <taxon>Planctomycetaceae</taxon>
        <taxon>Caulifigura</taxon>
    </lineage>
</organism>
<gene>
    <name evidence="13" type="primary">ywqD_1</name>
    <name evidence="13" type="ORF">Pan44_17690</name>
</gene>
<evidence type="ECO:0000256" key="1">
    <source>
        <dbReference type="ARBA" id="ARBA00007316"/>
    </source>
</evidence>
<evidence type="ECO:0000256" key="9">
    <source>
        <dbReference type="ARBA" id="ARBA00051245"/>
    </source>
</evidence>